<organism evidence="3 4">
    <name type="scientific">Hyphococcus lacteus</name>
    <dbReference type="NCBI Taxonomy" id="3143536"/>
    <lineage>
        <taxon>Bacteria</taxon>
        <taxon>Pseudomonadati</taxon>
        <taxon>Pseudomonadota</taxon>
        <taxon>Alphaproteobacteria</taxon>
        <taxon>Parvularculales</taxon>
        <taxon>Parvularculaceae</taxon>
        <taxon>Hyphococcus</taxon>
    </lineage>
</organism>
<dbReference type="Gene3D" id="1.10.1470.10">
    <property type="entry name" value="YjbJ"/>
    <property type="match status" value="1"/>
</dbReference>
<dbReference type="InterPro" id="IPR036629">
    <property type="entry name" value="YjbJ_sf"/>
</dbReference>
<feature type="domain" description="CsbD-like" evidence="2">
    <location>
        <begin position="4"/>
        <end position="56"/>
    </location>
</feature>
<dbReference type="SUPFAM" id="SSF69047">
    <property type="entry name" value="Hypothetical protein YjbJ"/>
    <property type="match status" value="1"/>
</dbReference>
<dbReference type="InterPro" id="IPR026042">
    <property type="entry name" value="YjbJ"/>
</dbReference>
<proteinExistence type="inferred from homology"/>
<protein>
    <submittedName>
        <fullName evidence="3">CsbD family protein</fullName>
    </submittedName>
</protein>
<dbReference type="RefSeq" id="WP_369312850.1">
    <property type="nucleotide sequence ID" value="NZ_JBEHZE010000001.1"/>
</dbReference>
<keyword evidence="4" id="KW-1185">Reference proteome</keyword>
<dbReference type="Pfam" id="PF05532">
    <property type="entry name" value="CsbD"/>
    <property type="match status" value="1"/>
</dbReference>
<dbReference type="PANTHER" id="PTHR34977:SF1">
    <property type="entry name" value="UPF0337 PROTEIN YJBJ"/>
    <property type="match status" value="1"/>
</dbReference>
<evidence type="ECO:0000313" key="3">
    <source>
        <dbReference type="EMBL" id="MEX6632915.1"/>
    </source>
</evidence>
<evidence type="ECO:0000259" key="2">
    <source>
        <dbReference type="Pfam" id="PF05532"/>
    </source>
</evidence>
<dbReference type="Proteomes" id="UP001560685">
    <property type="component" value="Unassembled WGS sequence"/>
</dbReference>
<comment type="caution">
    <text evidence="3">The sequence shown here is derived from an EMBL/GenBank/DDBJ whole genome shotgun (WGS) entry which is preliminary data.</text>
</comment>
<dbReference type="PIRSF" id="PIRSF039008">
    <property type="entry name" value="YjbJ"/>
    <property type="match status" value="1"/>
</dbReference>
<dbReference type="InterPro" id="IPR008462">
    <property type="entry name" value="CsbD"/>
</dbReference>
<gene>
    <name evidence="3" type="ORF">ABFZ84_05075</name>
</gene>
<evidence type="ECO:0000313" key="4">
    <source>
        <dbReference type="Proteomes" id="UP001560685"/>
    </source>
</evidence>
<name>A0ABV3Z296_9PROT</name>
<sequence length="64" mass="7365">MNNDELKGNWNQLKGSVKEQWGKLTDDEVTQLDGSKDQLVGKIQEKYGIAREEAEKQVDEWRSA</sequence>
<evidence type="ECO:0000256" key="1">
    <source>
        <dbReference type="ARBA" id="ARBA00009129"/>
    </source>
</evidence>
<reference evidence="3 4" key="1">
    <citation type="submission" date="2024-05" db="EMBL/GenBank/DDBJ databases">
        <title>Three bacterial strains, DH-69, EH-24, and ECK-19 isolated from coastal sediments.</title>
        <authorList>
            <person name="Ye Y.-Q."/>
            <person name="Du Z.-J."/>
        </authorList>
    </citation>
    <scope>NUCLEOTIDE SEQUENCE [LARGE SCALE GENOMIC DNA]</scope>
    <source>
        <strain evidence="3 4">ECK-19</strain>
    </source>
</reference>
<dbReference type="PANTHER" id="PTHR34977">
    <property type="entry name" value="UPF0337 PROTEIN YJBJ"/>
    <property type="match status" value="1"/>
</dbReference>
<comment type="similarity">
    <text evidence="1">Belongs to the UPF0337 (CsbD) family.</text>
</comment>
<dbReference type="EMBL" id="JBEHZE010000001">
    <property type="protein sequence ID" value="MEX6632915.1"/>
    <property type="molecule type" value="Genomic_DNA"/>
</dbReference>
<dbReference type="InterPro" id="IPR050423">
    <property type="entry name" value="UPF0337_stress_rsp"/>
</dbReference>
<accession>A0ABV3Z296</accession>